<organism evidence="17 18">
    <name type="scientific">Weissella tructae</name>
    <dbReference type="NCBI Taxonomy" id="887702"/>
    <lineage>
        <taxon>Bacteria</taxon>
        <taxon>Bacillati</taxon>
        <taxon>Bacillota</taxon>
        <taxon>Bacilli</taxon>
        <taxon>Lactobacillales</taxon>
        <taxon>Lactobacillaceae</taxon>
        <taxon>Weissella</taxon>
    </lineage>
</organism>
<reference evidence="17 18" key="1">
    <citation type="journal article" date="2014" name="Genome Announc.">
        <title>Whole-Genome Sequence of Weissella ceti Strain WS08, Isolated from Diseased Rainbow Trout in Brazil.</title>
        <authorList>
            <person name="Figueiredo H.C."/>
            <person name="Leal G."/>
            <person name="Pereira F.L."/>
            <person name="Soares S.C."/>
            <person name="Dorella F.A."/>
            <person name="Carvalho A.F."/>
            <person name="Pereira U.P."/>
            <person name="Azevedo V.A."/>
        </authorList>
    </citation>
    <scope>NUCLEOTIDE SEQUENCE [LARGE SCALE GENOMIC DNA]</scope>
    <source>
        <strain evidence="17 18">WS08</strain>
    </source>
</reference>
<evidence type="ECO:0000256" key="13">
    <source>
        <dbReference type="ARBA" id="ARBA00047659"/>
    </source>
</evidence>
<evidence type="ECO:0000256" key="1">
    <source>
        <dbReference type="ARBA" id="ARBA00005194"/>
    </source>
</evidence>
<comment type="function">
    <text evidence="11 14">Involved in the type II fatty acid elongation cycle. Catalyzes the elongation of a wide range of acyl-ACP by the addition of two carbons from malonyl-ACP to an acyl acceptor. Can efficiently catalyze the conversion of palmitoleoyl-ACP (cis-hexadec-9-enoyl-ACP) to cis-vaccenoyl-ACP (cis-octadec-11-enoyl-ACP), an essential step in the thermal regulation of fatty acid composition.</text>
</comment>
<dbReference type="RefSeq" id="WP_009765338.1">
    <property type="nucleotide sequence ID" value="NZ_CP007588.1"/>
</dbReference>
<sequence>MTRVVVTGMGALTPLGHTTTDYLENLFNGISGLAPITKFDASETGITVAGEVKDFDPSERVGKREARKMDVFAQYGIHATGEALEQAQLDLTDDAIDARRVGVIMGNGIGGLTTIEDQVIKLHDKGPARVSPLFVPNAIPNMLSGNISIRYGAQGVNYVLSTACASATNAIGEAFWRIKDGRADVMITGGAEATVNAMGISGFAALTALSTSTDPAASSRPFDANRDGFVMGEGAGTLILESLEHAQARGAHILAEIVGYGANSDAFHLTSPTPDGSGPAEAMQLALADANVPAQAIDYMNAHGTGTHANDLAESNALVRVFGPQGVAVSSTKGMTGHLLGAAGAIEAIAAIGSLLRGQYPANVGLTTKDPEINDIDLITETQDAPDVQYTMSANYGFGGHNAALVFKKWEA</sequence>
<evidence type="ECO:0000256" key="6">
    <source>
        <dbReference type="ARBA" id="ARBA00022679"/>
    </source>
</evidence>
<evidence type="ECO:0000313" key="17">
    <source>
        <dbReference type="EMBL" id="AIG65503.1"/>
    </source>
</evidence>
<dbReference type="NCBIfam" id="TIGR03150">
    <property type="entry name" value="fabF"/>
    <property type="match status" value="1"/>
</dbReference>
<evidence type="ECO:0000256" key="9">
    <source>
        <dbReference type="ARBA" id="ARBA00023160"/>
    </source>
</evidence>
<gene>
    <name evidence="17" type="ORF">WS08_0564</name>
</gene>
<evidence type="ECO:0000256" key="7">
    <source>
        <dbReference type="ARBA" id="ARBA00022832"/>
    </source>
</evidence>
<dbReference type="InterPro" id="IPR018201">
    <property type="entry name" value="Ketoacyl_synth_AS"/>
</dbReference>
<comment type="pathway">
    <text evidence="1 14">Lipid metabolism; fatty acid biosynthesis.</text>
</comment>
<evidence type="ECO:0000256" key="2">
    <source>
        <dbReference type="ARBA" id="ARBA00008467"/>
    </source>
</evidence>
<keyword evidence="5 14" id="KW-0444">Lipid biosynthesis</keyword>
<reference evidence="18" key="2">
    <citation type="submission" date="2014-04" db="EMBL/GenBank/DDBJ databases">
        <title>Complete genome of Weissella ceti strain WS08 isolated from diseased rainbow trout in Brazil.</title>
        <authorList>
            <person name="Figueiredo H.C.P."/>
            <person name="Leal C.A.G."/>
            <person name="Pereira F.L."/>
            <person name="Soares S.C."/>
            <person name="Dorella F.A."/>
            <person name="Carvalho A.F."/>
            <person name="Pereira U.P."/>
            <person name="Azevedo V.A.C."/>
        </authorList>
    </citation>
    <scope>NUCLEOTIDE SEQUENCE [LARGE SCALE GENOMIC DNA]</scope>
    <source>
        <strain evidence="18">WS08</strain>
    </source>
</reference>
<dbReference type="InterPro" id="IPR014031">
    <property type="entry name" value="Ketoacyl_synth_C"/>
</dbReference>
<evidence type="ECO:0000256" key="4">
    <source>
        <dbReference type="ARBA" id="ARBA00014657"/>
    </source>
</evidence>
<dbReference type="PIRSF" id="PIRSF000447">
    <property type="entry name" value="KAS_II"/>
    <property type="match status" value="1"/>
</dbReference>
<dbReference type="SUPFAM" id="SSF53901">
    <property type="entry name" value="Thiolase-like"/>
    <property type="match status" value="2"/>
</dbReference>
<dbReference type="EC" id="2.3.1.179" evidence="3 14"/>
<dbReference type="InterPro" id="IPR017568">
    <property type="entry name" value="3-oxoacyl-ACP_synth-2"/>
</dbReference>
<dbReference type="InterPro" id="IPR000794">
    <property type="entry name" value="Beta-ketoacyl_synthase"/>
</dbReference>
<dbReference type="NCBIfam" id="NF005589">
    <property type="entry name" value="PRK07314.1"/>
    <property type="match status" value="1"/>
</dbReference>
<dbReference type="Pfam" id="PF00109">
    <property type="entry name" value="ketoacyl-synt"/>
    <property type="match status" value="1"/>
</dbReference>
<dbReference type="PROSITE" id="PS00606">
    <property type="entry name" value="KS3_1"/>
    <property type="match status" value="1"/>
</dbReference>
<dbReference type="PROSITE" id="PS52004">
    <property type="entry name" value="KS3_2"/>
    <property type="match status" value="1"/>
</dbReference>
<name>A0ABM5QRM1_9LACO</name>
<keyword evidence="8" id="KW-0443">Lipid metabolism</keyword>
<evidence type="ECO:0000256" key="14">
    <source>
        <dbReference type="PIRNR" id="PIRNR000447"/>
    </source>
</evidence>
<dbReference type="Proteomes" id="UP000028491">
    <property type="component" value="Chromosome"/>
</dbReference>
<dbReference type="PANTHER" id="PTHR11712">
    <property type="entry name" value="POLYKETIDE SYNTHASE-RELATED"/>
    <property type="match status" value="1"/>
</dbReference>
<dbReference type="InterPro" id="IPR020841">
    <property type="entry name" value="PKS_Beta-ketoAc_synthase_dom"/>
</dbReference>
<evidence type="ECO:0000256" key="12">
    <source>
        <dbReference type="ARBA" id="ARBA00047318"/>
    </source>
</evidence>
<keyword evidence="6 14" id="KW-0808">Transferase</keyword>
<evidence type="ECO:0000256" key="10">
    <source>
        <dbReference type="ARBA" id="ARBA00023315"/>
    </source>
</evidence>
<keyword evidence="9 14" id="KW-0275">Fatty acid biosynthesis</keyword>
<dbReference type="CDD" id="cd00834">
    <property type="entry name" value="KAS_I_II"/>
    <property type="match status" value="1"/>
</dbReference>
<comment type="catalytic activity">
    <reaction evidence="12 14">
        <text>(9Z)-hexadecenoyl-[ACP] + malonyl-[ACP] + H(+) = 3-oxo-(11Z)-octadecenoyl-[ACP] + holo-[ACP] + CO2</text>
        <dbReference type="Rhea" id="RHEA:55040"/>
        <dbReference type="Rhea" id="RHEA-COMP:9623"/>
        <dbReference type="Rhea" id="RHEA-COMP:9685"/>
        <dbReference type="Rhea" id="RHEA-COMP:10800"/>
        <dbReference type="Rhea" id="RHEA-COMP:14074"/>
        <dbReference type="ChEBI" id="CHEBI:15378"/>
        <dbReference type="ChEBI" id="CHEBI:16526"/>
        <dbReference type="ChEBI" id="CHEBI:64479"/>
        <dbReference type="ChEBI" id="CHEBI:78449"/>
        <dbReference type="ChEBI" id="CHEBI:83989"/>
        <dbReference type="ChEBI" id="CHEBI:138538"/>
        <dbReference type="EC" id="2.3.1.179"/>
    </reaction>
</comment>
<evidence type="ECO:0000313" key="18">
    <source>
        <dbReference type="Proteomes" id="UP000028491"/>
    </source>
</evidence>
<accession>A0ABM5QRM1</accession>
<evidence type="ECO:0000256" key="3">
    <source>
        <dbReference type="ARBA" id="ARBA00012356"/>
    </source>
</evidence>
<dbReference type="Pfam" id="PF02801">
    <property type="entry name" value="Ketoacyl-synt_C"/>
    <property type="match status" value="1"/>
</dbReference>
<dbReference type="InterPro" id="IPR016039">
    <property type="entry name" value="Thiolase-like"/>
</dbReference>
<dbReference type="InterPro" id="IPR014030">
    <property type="entry name" value="Ketoacyl_synth_N"/>
</dbReference>
<keyword evidence="18" id="KW-1185">Reference proteome</keyword>
<evidence type="ECO:0000256" key="11">
    <source>
        <dbReference type="ARBA" id="ARBA00024006"/>
    </source>
</evidence>
<evidence type="ECO:0000256" key="8">
    <source>
        <dbReference type="ARBA" id="ARBA00023098"/>
    </source>
</evidence>
<dbReference type="Gene3D" id="3.40.47.10">
    <property type="match status" value="2"/>
</dbReference>
<protein>
    <recommendedName>
        <fullName evidence="4 14">3-oxoacyl-[acyl-carrier-protein] synthase 2</fullName>
        <ecNumber evidence="3 14">2.3.1.179</ecNumber>
    </recommendedName>
</protein>
<dbReference type="PANTHER" id="PTHR11712:SF336">
    <property type="entry name" value="3-OXOACYL-[ACYL-CARRIER-PROTEIN] SYNTHASE, MITOCHONDRIAL"/>
    <property type="match status" value="1"/>
</dbReference>
<comment type="catalytic activity">
    <reaction evidence="13 14">
        <text>a fatty acyl-[ACP] + malonyl-[ACP] + H(+) = a 3-oxoacyl-[ACP] + holo-[ACP] + CO2</text>
        <dbReference type="Rhea" id="RHEA:22836"/>
        <dbReference type="Rhea" id="RHEA-COMP:9623"/>
        <dbReference type="Rhea" id="RHEA-COMP:9685"/>
        <dbReference type="Rhea" id="RHEA-COMP:9916"/>
        <dbReference type="Rhea" id="RHEA-COMP:14125"/>
        <dbReference type="ChEBI" id="CHEBI:15378"/>
        <dbReference type="ChEBI" id="CHEBI:16526"/>
        <dbReference type="ChEBI" id="CHEBI:64479"/>
        <dbReference type="ChEBI" id="CHEBI:78449"/>
        <dbReference type="ChEBI" id="CHEBI:78776"/>
        <dbReference type="ChEBI" id="CHEBI:138651"/>
    </reaction>
</comment>
<dbReference type="SMART" id="SM00825">
    <property type="entry name" value="PKS_KS"/>
    <property type="match status" value="1"/>
</dbReference>
<evidence type="ECO:0000259" key="16">
    <source>
        <dbReference type="PROSITE" id="PS52004"/>
    </source>
</evidence>
<comment type="similarity">
    <text evidence="2 14 15">Belongs to the thiolase-like superfamily. Beta-ketoacyl-ACP synthases family.</text>
</comment>
<keyword evidence="7" id="KW-0276">Fatty acid metabolism</keyword>
<feature type="domain" description="Ketosynthase family 3 (KS3)" evidence="16">
    <location>
        <begin position="1"/>
        <end position="409"/>
    </location>
</feature>
<proteinExistence type="inferred from homology"/>
<evidence type="ECO:0000256" key="15">
    <source>
        <dbReference type="RuleBase" id="RU003694"/>
    </source>
</evidence>
<keyword evidence="10 14" id="KW-0012">Acyltransferase</keyword>
<dbReference type="EMBL" id="CP007588">
    <property type="protein sequence ID" value="AIG65503.1"/>
    <property type="molecule type" value="Genomic_DNA"/>
</dbReference>
<evidence type="ECO:0000256" key="5">
    <source>
        <dbReference type="ARBA" id="ARBA00022516"/>
    </source>
</evidence>